<gene>
    <name evidence="1" type="ORF">ACFQO7_03695</name>
</gene>
<evidence type="ECO:0000313" key="1">
    <source>
        <dbReference type="EMBL" id="MFC7241577.1"/>
    </source>
</evidence>
<reference evidence="2" key="1">
    <citation type="journal article" date="2019" name="Int. J. Syst. Evol. Microbiol.">
        <title>The Global Catalogue of Microorganisms (GCM) 10K type strain sequencing project: providing services to taxonomists for standard genome sequencing and annotation.</title>
        <authorList>
            <consortium name="The Broad Institute Genomics Platform"/>
            <consortium name="The Broad Institute Genome Sequencing Center for Infectious Disease"/>
            <person name="Wu L."/>
            <person name="Ma J."/>
        </authorList>
    </citation>
    <scope>NUCLEOTIDE SEQUENCE [LARGE SCALE GENOMIC DNA]</scope>
    <source>
        <strain evidence="2">CGMCC 1.9106</strain>
    </source>
</reference>
<keyword evidence="2" id="KW-1185">Reference proteome</keyword>
<dbReference type="EMBL" id="JBHTAC010000003">
    <property type="protein sequence ID" value="MFC7241577.1"/>
    <property type="molecule type" value="Genomic_DNA"/>
</dbReference>
<accession>A0ABW2GND7</accession>
<proteinExistence type="predicted"/>
<protein>
    <submittedName>
        <fullName evidence="1">Uncharacterized protein</fullName>
    </submittedName>
</protein>
<name>A0ABW2GND7_9ACTN</name>
<comment type="caution">
    <text evidence="1">The sequence shown here is derived from an EMBL/GenBank/DDBJ whole genome shotgun (WGS) entry which is preliminary data.</text>
</comment>
<organism evidence="1 2">
    <name type="scientific">Catellatospora aurea</name>
    <dbReference type="NCBI Taxonomy" id="1337874"/>
    <lineage>
        <taxon>Bacteria</taxon>
        <taxon>Bacillati</taxon>
        <taxon>Actinomycetota</taxon>
        <taxon>Actinomycetes</taxon>
        <taxon>Micromonosporales</taxon>
        <taxon>Micromonosporaceae</taxon>
        <taxon>Catellatospora</taxon>
    </lineage>
</organism>
<dbReference type="Proteomes" id="UP001596392">
    <property type="component" value="Unassembled WGS sequence"/>
</dbReference>
<dbReference type="RefSeq" id="WP_376805039.1">
    <property type="nucleotide sequence ID" value="NZ_JBHTAC010000003.1"/>
</dbReference>
<evidence type="ECO:0000313" key="2">
    <source>
        <dbReference type="Proteomes" id="UP001596392"/>
    </source>
</evidence>
<sequence>MLAVRMCSLAVLAVMPSDRGMDDRQSLMEGGQAVAVPTFGPQWFVADGSRVVIGSKVRTDFGPHAFGTVTGVDADHGLPIVRLDAGLLAGQEHRLWPGQLFSVRS</sequence>